<evidence type="ECO:0000256" key="4">
    <source>
        <dbReference type="SAM" id="MobiDB-lite"/>
    </source>
</evidence>
<feature type="compositionally biased region" description="Basic and acidic residues" evidence="4">
    <location>
        <begin position="20"/>
        <end position="34"/>
    </location>
</feature>
<organism evidence="5 6">
    <name type="scientific">Pristionchus fissidentatus</name>
    <dbReference type="NCBI Taxonomy" id="1538716"/>
    <lineage>
        <taxon>Eukaryota</taxon>
        <taxon>Metazoa</taxon>
        <taxon>Ecdysozoa</taxon>
        <taxon>Nematoda</taxon>
        <taxon>Chromadorea</taxon>
        <taxon>Rhabditida</taxon>
        <taxon>Rhabditina</taxon>
        <taxon>Diplogasteromorpha</taxon>
        <taxon>Diplogasteroidea</taxon>
        <taxon>Neodiplogasteridae</taxon>
        <taxon>Pristionchus</taxon>
    </lineage>
</organism>
<evidence type="ECO:0000256" key="1">
    <source>
        <dbReference type="ARBA" id="ARBA00004496"/>
    </source>
</evidence>
<evidence type="ECO:0000256" key="3">
    <source>
        <dbReference type="ARBA" id="ARBA00022553"/>
    </source>
</evidence>
<dbReference type="Proteomes" id="UP001432322">
    <property type="component" value="Unassembled WGS sequence"/>
</dbReference>
<gene>
    <name evidence="5" type="ORF">PFISCL1PPCAC_24422</name>
</gene>
<dbReference type="GO" id="GO:0005200">
    <property type="term" value="F:structural constituent of cytoskeleton"/>
    <property type="evidence" value="ECO:0007669"/>
    <property type="project" value="TreeGrafter"/>
</dbReference>
<feature type="compositionally biased region" description="Acidic residues" evidence="4">
    <location>
        <begin position="90"/>
        <end position="144"/>
    </location>
</feature>
<dbReference type="PANTHER" id="PTHR23214:SF1">
    <property type="entry name" value="NEUROFILAMENT HEAVY POLYPEPTIDE"/>
    <property type="match status" value="1"/>
</dbReference>
<comment type="subcellular location">
    <subcellularLocation>
        <location evidence="1">Cytoplasm</location>
    </subcellularLocation>
</comment>
<keyword evidence="3" id="KW-0597">Phosphoprotein</keyword>
<name>A0AAV5WNB2_9BILA</name>
<feature type="compositionally biased region" description="Basic and acidic residues" evidence="4">
    <location>
        <begin position="182"/>
        <end position="191"/>
    </location>
</feature>
<protein>
    <submittedName>
        <fullName evidence="5">Uncharacterized protein</fullName>
    </submittedName>
</protein>
<evidence type="ECO:0000313" key="6">
    <source>
        <dbReference type="Proteomes" id="UP001432322"/>
    </source>
</evidence>
<evidence type="ECO:0000256" key="2">
    <source>
        <dbReference type="ARBA" id="ARBA00022490"/>
    </source>
</evidence>
<accession>A0AAV5WNB2</accession>
<sequence>SEDPADDVGGPKKKPAGGPKFKDPKAAEPKEPAKKKPLKPKIDDDESEPEADATIPLPKKKPKDSEDPADDVGGSKKKPVGGPKFKEPVPDGDEDDEDEEEPEDEEMDDEEPEDEDEEEPEEEDEEEEPEDEDEEEPEDEDEEEPVKPKKKRKMPIGGVGDVEPDVDATIPLKKKKPKKKKPKEEPKKEEPMVPVKLRWIPPPMPPEEPIPMPPKEKTLCEQLKEERIPPTKRYARKPEHIDVYIPFEIPWEQSAALITQEGMGAFGARKDVNTIVNQGLKPLVQGAVHSECVNPLWCDTSKCSNRSGETAYGSRRSNVIEMVDNHEYKSSDKVKLGETVIPMIHRGAQMHPQDQVGCLRSQITPIVYTKDMEKGCAKESSGFISRQFASNTNEKAGSHIMDRRRNIVSIDNMPHKDSESLLPLLFDIVGVEQRSGAAFGAFRPLVAESEGGYGMSYEEELMCKMIVPFQTAPSLR</sequence>
<feature type="non-terminal residue" evidence="5">
    <location>
        <position position="1"/>
    </location>
</feature>
<feature type="compositionally biased region" description="Basic residues" evidence="4">
    <location>
        <begin position="172"/>
        <end position="181"/>
    </location>
</feature>
<dbReference type="GO" id="GO:0045110">
    <property type="term" value="P:intermediate filament bundle assembly"/>
    <property type="evidence" value="ECO:0007669"/>
    <property type="project" value="TreeGrafter"/>
</dbReference>
<comment type="caution">
    <text evidence="5">The sequence shown here is derived from an EMBL/GenBank/DDBJ whole genome shotgun (WGS) entry which is preliminary data.</text>
</comment>
<dbReference type="GO" id="GO:0005737">
    <property type="term" value="C:cytoplasm"/>
    <property type="evidence" value="ECO:0007669"/>
    <property type="project" value="UniProtKB-SubCell"/>
</dbReference>
<dbReference type="PANTHER" id="PTHR23214">
    <property type="entry name" value="NEUROFILAMENT TRIPLET H PROTEIN"/>
    <property type="match status" value="1"/>
</dbReference>
<dbReference type="EMBL" id="BTSY01000006">
    <property type="protein sequence ID" value="GMT33125.1"/>
    <property type="molecule type" value="Genomic_DNA"/>
</dbReference>
<reference evidence="5" key="1">
    <citation type="submission" date="2023-10" db="EMBL/GenBank/DDBJ databases">
        <title>Genome assembly of Pristionchus species.</title>
        <authorList>
            <person name="Yoshida K."/>
            <person name="Sommer R.J."/>
        </authorList>
    </citation>
    <scope>NUCLEOTIDE SEQUENCE</scope>
    <source>
        <strain evidence="5">RS5133</strain>
    </source>
</reference>
<feature type="region of interest" description="Disordered" evidence="4">
    <location>
        <begin position="1"/>
        <end position="191"/>
    </location>
</feature>
<dbReference type="AlphaFoldDB" id="A0AAV5WNB2"/>
<keyword evidence="2" id="KW-0963">Cytoplasm</keyword>
<evidence type="ECO:0000313" key="5">
    <source>
        <dbReference type="EMBL" id="GMT33125.1"/>
    </source>
</evidence>
<keyword evidence="6" id="KW-1185">Reference proteome</keyword>
<proteinExistence type="predicted"/>